<dbReference type="EMBL" id="JACIIK010000007">
    <property type="protein sequence ID" value="MBB6203457.1"/>
    <property type="molecule type" value="Genomic_DNA"/>
</dbReference>
<reference evidence="2 3" key="1">
    <citation type="submission" date="2020-08" db="EMBL/GenBank/DDBJ databases">
        <title>Genomic Encyclopedia of Type Strains, Phase IV (KMG-V): Genome sequencing to study the core and pangenomes of soil and plant-associated prokaryotes.</title>
        <authorList>
            <person name="Whitman W."/>
        </authorList>
    </citation>
    <scope>NUCLEOTIDE SEQUENCE [LARGE SCALE GENOMIC DNA]</scope>
    <source>
        <strain evidence="2 3">SEMIA 4013</strain>
    </source>
</reference>
<protein>
    <recommendedName>
        <fullName evidence="4">DUF1109 domain-containing protein</fullName>
    </recommendedName>
</protein>
<keyword evidence="1" id="KW-0812">Transmembrane</keyword>
<feature type="transmembrane region" description="Helical" evidence="1">
    <location>
        <begin position="131"/>
        <end position="152"/>
    </location>
</feature>
<feature type="transmembrane region" description="Helical" evidence="1">
    <location>
        <begin position="184"/>
        <end position="202"/>
    </location>
</feature>
<feature type="transmembrane region" description="Helical" evidence="1">
    <location>
        <begin position="60"/>
        <end position="84"/>
    </location>
</feature>
<evidence type="ECO:0008006" key="4">
    <source>
        <dbReference type="Google" id="ProtNLM"/>
    </source>
</evidence>
<keyword evidence="1" id="KW-1133">Transmembrane helix</keyword>
<keyword evidence="1" id="KW-0472">Membrane</keyword>
<dbReference type="RefSeq" id="WP_030101828.1">
    <property type="nucleotide sequence ID" value="NZ_CP099647.1"/>
</dbReference>
<proteinExistence type="predicted"/>
<evidence type="ECO:0000256" key="1">
    <source>
        <dbReference type="SAM" id="Phobius"/>
    </source>
</evidence>
<organism evidence="2 3">
    <name type="scientific">Paraburkholderia fungorum</name>
    <dbReference type="NCBI Taxonomy" id="134537"/>
    <lineage>
        <taxon>Bacteria</taxon>
        <taxon>Pseudomonadati</taxon>
        <taxon>Pseudomonadota</taxon>
        <taxon>Betaproteobacteria</taxon>
        <taxon>Burkholderiales</taxon>
        <taxon>Burkholderiaceae</taxon>
        <taxon>Paraburkholderia</taxon>
    </lineage>
</organism>
<evidence type="ECO:0000313" key="3">
    <source>
        <dbReference type="Proteomes" id="UP000518681"/>
    </source>
</evidence>
<dbReference type="Proteomes" id="UP000518681">
    <property type="component" value="Unassembled WGS sequence"/>
</dbReference>
<evidence type="ECO:0000313" key="2">
    <source>
        <dbReference type="EMBL" id="MBB6203457.1"/>
    </source>
</evidence>
<sequence>MTRTSDLIDVLVADATPVRRLRAPAARAACWLLFAGAVMLFVGIAHGVRADIAVKLHQPPYVVGVAAAMTTGVMAAAGAFLASVPGMSRRWLLLPAPASLVWVATIGYGCLTNWVTIGPEGMSIGETAKCFATLVLVGMPLSLVMLIMLRHVARLSPGLVIMAGSLAVAAMTSVALSILHPLDATAMILLWNLGVAGLYLSLSGRYGERLLSWMTQRQRAGNSNSC</sequence>
<feature type="transmembrane region" description="Helical" evidence="1">
    <location>
        <begin position="91"/>
        <end position="111"/>
    </location>
</feature>
<name>A0AAW3V0R5_9BURK</name>
<accession>A0AAW3V0R5</accession>
<dbReference type="AlphaFoldDB" id="A0AAW3V0R5"/>
<dbReference type="InterPro" id="IPR009495">
    <property type="entry name" value="NrsF"/>
</dbReference>
<comment type="caution">
    <text evidence="2">The sequence shown here is derived from an EMBL/GenBank/DDBJ whole genome shotgun (WGS) entry which is preliminary data.</text>
</comment>
<gene>
    <name evidence="2" type="ORF">GGD69_004335</name>
</gene>
<feature type="transmembrane region" description="Helical" evidence="1">
    <location>
        <begin position="28"/>
        <end position="48"/>
    </location>
</feature>
<feature type="transmembrane region" description="Helical" evidence="1">
    <location>
        <begin position="159"/>
        <end position="178"/>
    </location>
</feature>
<dbReference type="Pfam" id="PF06532">
    <property type="entry name" value="NrsF"/>
    <property type="match status" value="1"/>
</dbReference>